<reference evidence="2 3" key="1">
    <citation type="submission" date="2021-01" db="EMBL/GenBank/DDBJ databases">
        <title>Whole genome shotgun sequence of Planobispora longispora NBRC 13918.</title>
        <authorList>
            <person name="Komaki H."/>
            <person name="Tamura T."/>
        </authorList>
    </citation>
    <scope>NUCLEOTIDE SEQUENCE [LARGE SCALE GENOMIC DNA]</scope>
    <source>
        <strain evidence="2 3">NBRC 13918</strain>
    </source>
</reference>
<proteinExistence type="predicted"/>
<dbReference type="AlphaFoldDB" id="A0A8J3RUF4"/>
<keyword evidence="3" id="KW-1185">Reference proteome</keyword>
<keyword evidence="1" id="KW-0472">Membrane</keyword>
<name>A0A8J3RUF4_9ACTN</name>
<keyword evidence="1" id="KW-0812">Transmembrane</keyword>
<evidence type="ECO:0000313" key="3">
    <source>
        <dbReference type="Proteomes" id="UP000616724"/>
    </source>
</evidence>
<protein>
    <submittedName>
        <fullName evidence="2">Uncharacterized protein</fullName>
    </submittedName>
</protein>
<comment type="caution">
    <text evidence="2">The sequence shown here is derived from an EMBL/GenBank/DDBJ whole genome shotgun (WGS) entry which is preliminary data.</text>
</comment>
<keyword evidence="1" id="KW-1133">Transmembrane helix</keyword>
<organism evidence="2 3">
    <name type="scientific">Planobispora longispora</name>
    <dbReference type="NCBI Taxonomy" id="28887"/>
    <lineage>
        <taxon>Bacteria</taxon>
        <taxon>Bacillati</taxon>
        <taxon>Actinomycetota</taxon>
        <taxon>Actinomycetes</taxon>
        <taxon>Streptosporangiales</taxon>
        <taxon>Streptosporangiaceae</taxon>
        <taxon>Planobispora</taxon>
    </lineage>
</organism>
<accession>A0A8J3RUF4</accession>
<gene>
    <name evidence="2" type="ORF">Plo01_79990</name>
</gene>
<dbReference type="Proteomes" id="UP000616724">
    <property type="component" value="Unassembled WGS sequence"/>
</dbReference>
<evidence type="ECO:0000256" key="1">
    <source>
        <dbReference type="SAM" id="Phobius"/>
    </source>
</evidence>
<feature type="transmembrane region" description="Helical" evidence="1">
    <location>
        <begin position="41"/>
        <end position="62"/>
    </location>
</feature>
<evidence type="ECO:0000313" key="2">
    <source>
        <dbReference type="EMBL" id="GIH81570.1"/>
    </source>
</evidence>
<dbReference type="EMBL" id="BOOH01000085">
    <property type="protein sequence ID" value="GIH81570.1"/>
    <property type="molecule type" value="Genomic_DNA"/>
</dbReference>
<sequence length="70" mass="7532">MAFAGYVLYVAGEFVEALEFWRSISPFQQALEGGPLGAGLSVVYAWMVLAPLVLLAAAVPVFDRRDIVTA</sequence>